<dbReference type="InterPro" id="IPR000700">
    <property type="entry name" value="PAS-assoc_C"/>
</dbReference>
<dbReference type="InterPro" id="IPR003661">
    <property type="entry name" value="HisK_dim/P_dom"/>
</dbReference>
<dbReference type="PANTHER" id="PTHR43065:SF10">
    <property type="entry name" value="PEROXIDE STRESS-ACTIVATED HISTIDINE KINASE MAK3"/>
    <property type="match status" value="1"/>
</dbReference>
<keyword evidence="6 12" id="KW-0418">Kinase</keyword>
<dbReference type="CDD" id="cd00082">
    <property type="entry name" value="HisKA"/>
    <property type="match status" value="1"/>
</dbReference>
<feature type="domain" description="Histidine kinase" evidence="10">
    <location>
        <begin position="537"/>
        <end position="747"/>
    </location>
</feature>
<evidence type="ECO:0000259" key="10">
    <source>
        <dbReference type="PROSITE" id="PS50109"/>
    </source>
</evidence>
<dbReference type="SUPFAM" id="SSF47384">
    <property type="entry name" value="Homodimeric domain of signal transducing histidine kinase"/>
    <property type="match status" value="1"/>
</dbReference>
<dbReference type="Gene3D" id="3.30.450.20">
    <property type="entry name" value="PAS domain"/>
    <property type="match status" value="2"/>
</dbReference>
<dbReference type="InterPro" id="IPR003594">
    <property type="entry name" value="HATPase_dom"/>
</dbReference>
<dbReference type="GO" id="GO:0005524">
    <property type="term" value="F:ATP binding"/>
    <property type="evidence" value="ECO:0007669"/>
    <property type="project" value="UniProtKB-KW"/>
</dbReference>
<feature type="transmembrane region" description="Helical" evidence="9">
    <location>
        <begin position="181"/>
        <end position="200"/>
    </location>
</feature>
<evidence type="ECO:0000313" key="12">
    <source>
        <dbReference type="EMBL" id="GFP74106.1"/>
    </source>
</evidence>
<dbReference type="InterPro" id="IPR036097">
    <property type="entry name" value="HisK_dim/P_sf"/>
</dbReference>
<evidence type="ECO:0000313" key="13">
    <source>
        <dbReference type="Proteomes" id="UP000580568"/>
    </source>
</evidence>
<evidence type="ECO:0000256" key="8">
    <source>
        <dbReference type="ARBA" id="ARBA00023012"/>
    </source>
</evidence>
<dbReference type="SUPFAM" id="SSF55874">
    <property type="entry name" value="ATPase domain of HSP90 chaperone/DNA topoisomerase II/histidine kinase"/>
    <property type="match status" value="1"/>
</dbReference>
<dbReference type="Pfam" id="PF00512">
    <property type="entry name" value="HisKA"/>
    <property type="match status" value="1"/>
</dbReference>
<keyword evidence="9" id="KW-1133">Transmembrane helix</keyword>
<dbReference type="Gene3D" id="3.30.565.10">
    <property type="entry name" value="Histidine kinase-like ATPase, C-terminal domain"/>
    <property type="match status" value="1"/>
</dbReference>
<dbReference type="InterPro" id="IPR000014">
    <property type="entry name" value="PAS"/>
</dbReference>
<dbReference type="InterPro" id="IPR013656">
    <property type="entry name" value="PAS_4"/>
</dbReference>
<name>A0A6V8SBM8_9CLOT</name>
<dbReference type="InterPro" id="IPR035965">
    <property type="entry name" value="PAS-like_dom_sf"/>
</dbReference>
<dbReference type="InterPro" id="IPR036890">
    <property type="entry name" value="HATPase_C_sf"/>
</dbReference>
<keyword evidence="4" id="KW-0808">Transferase</keyword>
<feature type="transmembrane region" description="Helical" evidence="9">
    <location>
        <begin position="113"/>
        <end position="133"/>
    </location>
</feature>
<sequence length="754" mass="86485">MEANMEKTYDNKNYLTYKKIFFTCIYSILSALIVSFIICRWYWDANEELIHAVLELISIIIGVATFLIVWYQSELDNEVNKILGFGFLIVSILDLLHVHYYKYIVLKDIANGQLSMLLEILSQLFQVITLMMFSYKPFSSKNSKYKMLSLTVIIIVVIPYLSKLTYKWIPRLYNEKGNTAFRIMLELLIITLVIVTLNKLRSRIEETHFVRFQYIFLSVIMIIPSELCYIVFNSKNSFYVVLAYLFKIGSYYFLYKAVFSCMIRYPYTKLIEGKQRLEDILNDIPIAIYTYNSSNRVDFVNNKFEELSRHEKSSIIGLNNKELSKVIPKAGNGEEERLFDKETLLDKVYENDKEAKNIVRTYIDGNGNPVKVLVNVYKIRNGALVLINDIKREQEIDNLHLQTKAILDSIAVPIMILDGDNKITACNNSYLEIIDRSDIDLVGMSYEELRKDIGFIETKGSLALNQDKDVNKEYEGYLTTGDGLSKQISGTYSPILNIDNETIGAISIVQDLTEKKEKQQKLINQEKLALLGQFGATIVHETRNFLTTIKGSSQLIDLYSEDLRIKEYARRIDTSTDEVNRIITDFLSLSKPRETDLLEVSFNDLILSMKGIIETSSLLKGIDLVLDLDYDERYILCDETQIRQVILNICKNAVEAMYEVNSPVLRISSGLRTDSNEIFIKISDNGNGIPKEMIKKIGTPFYSTKKNGTGLGMNACFNIIEEHCGKIEIQSVVGEGTTFTIVIPYIDEDLEDII</sequence>
<keyword evidence="8" id="KW-0902">Two-component regulatory system</keyword>
<evidence type="ECO:0000256" key="4">
    <source>
        <dbReference type="ARBA" id="ARBA00022679"/>
    </source>
</evidence>
<feature type="transmembrane region" description="Helical" evidence="9">
    <location>
        <begin position="49"/>
        <end position="70"/>
    </location>
</feature>
<dbReference type="InterPro" id="IPR004358">
    <property type="entry name" value="Sig_transdc_His_kin-like_C"/>
</dbReference>
<feature type="transmembrane region" description="Helical" evidence="9">
    <location>
        <begin position="20"/>
        <end position="43"/>
    </location>
</feature>
<evidence type="ECO:0000256" key="5">
    <source>
        <dbReference type="ARBA" id="ARBA00022741"/>
    </source>
</evidence>
<feature type="transmembrane region" description="Helical" evidence="9">
    <location>
        <begin position="145"/>
        <end position="161"/>
    </location>
</feature>
<keyword evidence="5" id="KW-0547">Nucleotide-binding</keyword>
<dbReference type="PROSITE" id="PS50109">
    <property type="entry name" value="HIS_KIN"/>
    <property type="match status" value="1"/>
</dbReference>
<feature type="transmembrane region" description="Helical" evidence="9">
    <location>
        <begin position="82"/>
        <end position="101"/>
    </location>
</feature>
<dbReference type="GO" id="GO:0000155">
    <property type="term" value="F:phosphorelay sensor kinase activity"/>
    <property type="evidence" value="ECO:0007669"/>
    <property type="project" value="InterPro"/>
</dbReference>
<evidence type="ECO:0000256" key="2">
    <source>
        <dbReference type="ARBA" id="ARBA00012438"/>
    </source>
</evidence>
<dbReference type="EMBL" id="BLZR01000001">
    <property type="protein sequence ID" value="GFP74106.1"/>
    <property type="molecule type" value="Genomic_DNA"/>
</dbReference>
<dbReference type="InterPro" id="IPR005467">
    <property type="entry name" value="His_kinase_dom"/>
</dbReference>
<evidence type="ECO:0000259" key="11">
    <source>
        <dbReference type="PROSITE" id="PS50113"/>
    </source>
</evidence>
<dbReference type="PANTHER" id="PTHR43065">
    <property type="entry name" value="SENSOR HISTIDINE KINASE"/>
    <property type="match status" value="1"/>
</dbReference>
<dbReference type="EC" id="2.7.13.3" evidence="2"/>
<comment type="catalytic activity">
    <reaction evidence="1">
        <text>ATP + protein L-histidine = ADP + protein N-phospho-L-histidine.</text>
        <dbReference type="EC" id="2.7.13.3"/>
    </reaction>
</comment>
<protein>
    <recommendedName>
        <fullName evidence="2">histidine kinase</fullName>
        <ecNumber evidence="2">2.7.13.3</ecNumber>
    </recommendedName>
</protein>
<dbReference type="NCBIfam" id="TIGR00229">
    <property type="entry name" value="sensory_box"/>
    <property type="match status" value="1"/>
</dbReference>
<dbReference type="Pfam" id="PF08448">
    <property type="entry name" value="PAS_4"/>
    <property type="match status" value="1"/>
</dbReference>
<evidence type="ECO:0000256" key="9">
    <source>
        <dbReference type="SAM" id="Phobius"/>
    </source>
</evidence>
<feature type="domain" description="PAC" evidence="11">
    <location>
        <begin position="472"/>
        <end position="524"/>
    </location>
</feature>
<keyword evidence="3" id="KW-0597">Phosphoprotein</keyword>
<dbReference type="CDD" id="cd00130">
    <property type="entry name" value="PAS"/>
    <property type="match status" value="1"/>
</dbReference>
<evidence type="ECO:0000256" key="3">
    <source>
        <dbReference type="ARBA" id="ARBA00022553"/>
    </source>
</evidence>
<evidence type="ECO:0000256" key="6">
    <source>
        <dbReference type="ARBA" id="ARBA00022777"/>
    </source>
</evidence>
<feature type="transmembrane region" description="Helical" evidence="9">
    <location>
        <begin position="212"/>
        <end position="232"/>
    </location>
</feature>
<dbReference type="SMART" id="SM00388">
    <property type="entry name" value="HisKA"/>
    <property type="match status" value="1"/>
</dbReference>
<evidence type="ECO:0000256" key="7">
    <source>
        <dbReference type="ARBA" id="ARBA00022840"/>
    </source>
</evidence>
<dbReference type="RefSeq" id="WP_183275690.1">
    <property type="nucleotide sequence ID" value="NZ_BLZR01000001.1"/>
</dbReference>
<dbReference type="SMART" id="SM00091">
    <property type="entry name" value="PAS"/>
    <property type="match status" value="2"/>
</dbReference>
<keyword evidence="7" id="KW-0067">ATP-binding</keyword>
<dbReference type="SMART" id="SM00387">
    <property type="entry name" value="HATPase_c"/>
    <property type="match status" value="1"/>
</dbReference>
<keyword evidence="13" id="KW-1185">Reference proteome</keyword>
<dbReference type="AlphaFoldDB" id="A0A6V8SBM8"/>
<dbReference type="Proteomes" id="UP000580568">
    <property type="component" value="Unassembled WGS sequence"/>
</dbReference>
<accession>A0A6V8SBM8</accession>
<dbReference type="PRINTS" id="PR00344">
    <property type="entry name" value="BCTRLSENSOR"/>
</dbReference>
<dbReference type="SUPFAM" id="SSF55785">
    <property type="entry name" value="PYP-like sensor domain (PAS domain)"/>
    <property type="match status" value="2"/>
</dbReference>
<dbReference type="PROSITE" id="PS50113">
    <property type="entry name" value="PAC"/>
    <property type="match status" value="1"/>
</dbReference>
<keyword evidence="9" id="KW-0812">Transmembrane</keyword>
<proteinExistence type="predicted"/>
<gene>
    <name evidence="12" type="ORF">bsdtw1_00145</name>
</gene>
<dbReference type="Pfam" id="PF02518">
    <property type="entry name" value="HATPase_c"/>
    <property type="match status" value="1"/>
</dbReference>
<keyword evidence="9" id="KW-0472">Membrane</keyword>
<dbReference type="Pfam" id="PF13188">
    <property type="entry name" value="PAS_8"/>
    <property type="match status" value="1"/>
</dbReference>
<dbReference type="Pfam" id="PF17159">
    <property type="entry name" value="MASE3"/>
    <property type="match status" value="1"/>
</dbReference>
<organism evidence="12 13">
    <name type="scientific">Clostridium fungisolvens</name>
    <dbReference type="NCBI Taxonomy" id="1604897"/>
    <lineage>
        <taxon>Bacteria</taxon>
        <taxon>Bacillati</taxon>
        <taxon>Bacillota</taxon>
        <taxon>Clostridia</taxon>
        <taxon>Eubacteriales</taxon>
        <taxon>Clostridiaceae</taxon>
        <taxon>Clostridium</taxon>
    </lineage>
</organism>
<dbReference type="InterPro" id="IPR033425">
    <property type="entry name" value="MASE3"/>
</dbReference>
<reference evidence="12 13" key="1">
    <citation type="submission" date="2020-07" db="EMBL/GenBank/DDBJ databases">
        <title>A new beta-1,3-glucan-decomposing anaerobic bacterium isolated from anoxic soil subjected to biological soil disinfestation.</title>
        <authorList>
            <person name="Ueki A."/>
            <person name="Tonouchi A."/>
        </authorList>
    </citation>
    <scope>NUCLEOTIDE SEQUENCE [LARGE SCALE GENOMIC DNA]</scope>
    <source>
        <strain evidence="12 13">TW1</strain>
    </source>
</reference>
<feature type="transmembrane region" description="Helical" evidence="9">
    <location>
        <begin position="238"/>
        <end position="255"/>
    </location>
</feature>
<evidence type="ECO:0000256" key="1">
    <source>
        <dbReference type="ARBA" id="ARBA00000085"/>
    </source>
</evidence>
<dbReference type="Gene3D" id="1.10.287.130">
    <property type="match status" value="1"/>
</dbReference>
<comment type="caution">
    <text evidence="12">The sequence shown here is derived from an EMBL/GenBank/DDBJ whole genome shotgun (WGS) entry which is preliminary data.</text>
</comment>